<evidence type="ECO:0000256" key="4">
    <source>
        <dbReference type="ARBA" id="ARBA00022741"/>
    </source>
</evidence>
<dbReference type="InterPro" id="IPR051813">
    <property type="entry name" value="HepT_RNase_toxin"/>
</dbReference>
<dbReference type="Pfam" id="PF01934">
    <property type="entry name" value="HepT-like"/>
    <property type="match status" value="1"/>
</dbReference>
<dbReference type="GO" id="GO:0110001">
    <property type="term" value="C:toxin-antitoxin complex"/>
    <property type="evidence" value="ECO:0007669"/>
    <property type="project" value="InterPro"/>
</dbReference>
<dbReference type="PANTHER" id="PTHR34139">
    <property type="entry name" value="UPF0331 PROTEIN MJ0127"/>
    <property type="match status" value="1"/>
</dbReference>
<evidence type="ECO:0000256" key="5">
    <source>
        <dbReference type="ARBA" id="ARBA00022801"/>
    </source>
</evidence>
<dbReference type="InterPro" id="IPR008201">
    <property type="entry name" value="HepT-like"/>
</dbReference>
<dbReference type="PANTHER" id="PTHR34139:SF1">
    <property type="entry name" value="RNASE MJ1380-RELATED"/>
    <property type="match status" value="1"/>
</dbReference>
<dbReference type="STRING" id="1798338.A3J56_01475"/>
<keyword evidence="4" id="KW-0547">Nucleotide-binding</keyword>
<accession>A0A1F5WGQ2</accession>
<protein>
    <recommendedName>
        <fullName evidence="8">DUF86 domain-containing protein</fullName>
    </recommendedName>
</protein>
<evidence type="ECO:0000256" key="3">
    <source>
        <dbReference type="ARBA" id="ARBA00022722"/>
    </source>
</evidence>
<dbReference type="EMBL" id="MFHQ01000001">
    <property type="protein sequence ID" value="OGF74892.1"/>
    <property type="molecule type" value="Genomic_DNA"/>
</dbReference>
<keyword evidence="3" id="KW-0540">Nuclease</keyword>
<comment type="caution">
    <text evidence="6">The sequence shown here is derived from an EMBL/GenBank/DDBJ whole genome shotgun (WGS) entry which is preliminary data.</text>
</comment>
<dbReference type="GO" id="GO:0000166">
    <property type="term" value="F:nucleotide binding"/>
    <property type="evidence" value="ECO:0007669"/>
    <property type="project" value="UniProtKB-KW"/>
</dbReference>
<keyword evidence="1" id="KW-0597">Phosphoprotein</keyword>
<evidence type="ECO:0000256" key="2">
    <source>
        <dbReference type="ARBA" id="ARBA00022649"/>
    </source>
</evidence>
<keyword evidence="5" id="KW-0378">Hydrolase</keyword>
<dbReference type="AlphaFoldDB" id="A0A1F5WGQ2"/>
<sequence length="111" mass="13033">MKKEDSVYIKHILDAISAIESFSDGKDYQQLIKDKLFQDGLIRELEVIGEAAKHLSEEFKSEIADIPWKDIAGMRDRLIHYYFGIDLEEVWKTVLKDVPQLKFVLLKREHI</sequence>
<dbReference type="Proteomes" id="UP000178406">
    <property type="component" value="Unassembled WGS sequence"/>
</dbReference>
<proteinExistence type="predicted"/>
<dbReference type="GO" id="GO:0004540">
    <property type="term" value="F:RNA nuclease activity"/>
    <property type="evidence" value="ECO:0007669"/>
    <property type="project" value="InterPro"/>
</dbReference>
<evidence type="ECO:0008006" key="8">
    <source>
        <dbReference type="Google" id="ProtNLM"/>
    </source>
</evidence>
<evidence type="ECO:0000256" key="1">
    <source>
        <dbReference type="ARBA" id="ARBA00022553"/>
    </source>
</evidence>
<organism evidence="6 7">
    <name type="scientific">Candidatus Giovannonibacteria bacterium RIFCSPHIGHO2_02_FULL_46_20</name>
    <dbReference type="NCBI Taxonomy" id="1798338"/>
    <lineage>
        <taxon>Bacteria</taxon>
        <taxon>Candidatus Giovannoniibacteriota</taxon>
    </lineage>
</organism>
<evidence type="ECO:0000313" key="6">
    <source>
        <dbReference type="EMBL" id="OGF74892.1"/>
    </source>
</evidence>
<gene>
    <name evidence="6" type="ORF">A3J56_01475</name>
</gene>
<evidence type="ECO:0000313" key="7">
    <source>
        <dbReference type="Proteomes" id="UP000178406"/>
    </source>
</evidence>
<keyword evidence="2" id="KW-1277">Toxin-antitoxin system</keyword>
<dbReference type="GO" id="GO:0016787">
    <property type="term" value="F:hydrolase activity"/>
    <property type="evidence" value="ECO:0007669"/>
    <property type="project" value="UniProtKB-KW"/>
</dbReference>
<reference evidence="6 7" key="1">
    <citation type="journal article" date="2016" name="Nat. Commun.">
        <title>Thousands of microbial genomes shed light on interconnected biogeochemical processes in an aquifer system.</title>
        <authorList>
            <person name="Anantharaman K."/>
            <person name="Brown C.T."/>
            <person name="Hug L.A."/>
            <person name="Sharon I."/>
            <person name="Castelle C.J."/>
            <person name="Probst A.J."/>
            <person name="Thomas B.C."/>
            <person name="Singh A."/>
            <person name="Wilkins M.J."/>
            <person name="Karaoz U."/>
            <person name="Brodie E.L."/>
            <person name="Williams K.H."/>
            <person name="Hubbard S.S."/>
            <person name="Banfield J.F."/>
        </authorList>
    </citation>
    <scope>NUCLEOTIDE SEQUENCE [LARGE SCALE GENOMIC DNA]</scope>
</reference>
<name>A0A1F5WGQ2_9BACT</name>